<dbReference type="Proteomes" id="UP000318833">
    <property type="component" value="Unassembled WGS sequence"/>
</dbReference>
<evidence type="ECO:0000256" key="1">
    <source>
        <dbReference type="ARBA" id="ARBA00004141"/>
    </source>
</evidence>
<dbReference type="InterPro" id="IPR014743">
    <property type="entry name" value="Cl-channel_core"/>
</dbReference>
<evidence type="ECO:0000259" key="12">
    <source>
        <dbReference type="PROSITE" id="PS51371"/>
    </source>
</evidence>
<evidence type="ECO:0000256" key="9">
    <source>
        <dbReference type="ARBA" id="ARBA00023303"/>
    </source>
</evidence>
<protein>
    <submittedName>
        <fullName evidence="13">CBS domain-containing protein</fullName>
    </submittedName>
</protein>
<dbReference type="SUPFAM" id="SSF54631">
    <property type="entry name" value="CBS-domain pair"/>
    <property type="match status" value="1"/>
</dbReference>
<keyword evidence="8" id="KW-0868">Chloride</keyword>
<keyword evidence="14" id="KW-1185">Reference proteome</keyword>
<evidence type="ECO:0000313" key="14">
    <source>
        <dbReference type="Proteomes" id="UP000318833"/>
    </source>
</evidence>
<dbReference type="Pfam" id="PF00654">
    <property type="entry name" value="Voltage_CLC"/>
    <property type="match status" value="1"/>
</dbReference>
<dbReference type="CDD" id="cd00400">
    <property type="entry name" value="Voltage_gated_ClC"/>
    <property type="match status" value="1"/>
</dbReference>
<dbReference type="EMBL" id="VLNR01000024">
    <property type="protein sequence ID" value="TSE08263.1"/>
    <property type="molecule type" value="Genomic_DNA"/>
</dbReference>
<feature type="domain" description="CBS" evidence="12">
    <location>
        <begin position="536"/>
        <end position="593"/>
    </location>
</feature>
<feature type="transmembrane region" description="Helical" evidence="11">
    <location>
        <begin position="383"/>
        <end position="408"/>
    </location>
</feature>
<dbReference type="OrthoDB" id="9812438at2"/>
<dbReference type="Gene3D" id="3.10.580.10">
    <property type="entry name" value="CBS-domain"/>
    <property type="match status" value="1"/>
</dbReference>
<feature type="domain" description="CBS" evidence="12">
    <location>
        <begin position="470"/>
        <end position="530"/>
    </location>
</feature>
<dbReference type="SUPFAM" id="SSF81340">
    <property type="entry name" value="Clc chloride channel"/>
    <property type="match status" value="1"/>
</dbReference>
<feature type="transmembrane region" description="Helical" evidence="11">
    <location>
        <begin position="352"/>
        <end position="371"/>
    </location>
</feature>
<sequence length="595" mass="65722">MPSQKKKTLLYKVLKWRYRHISDKTFVLILSILVGFTAGLVSLLLKNITHLIQVVLESDIISWQTSFYFIIPIIGLLIIYLFTKYVIKKNPKSAIPLILYSLSKKKGIIKPIHGYLPLILAPITVGFGGSVGLLGPAISSGSALSSSFSTLFHVNQKTRVLLIGCASAGAISAVFKSPLAGLVFAVEVFSLDLTLVSLLPLLFASVSAIITSYFFLGDEVLFRFDVIEKFDIYDTPFYIILGIGTAFASIYFTKMYFGILHFFNRFSRKIHRLLIGGLAIGIMLYFIPPLYGEGLGFINDLLNGNHLKAIGKTPFDSLTSNIWIIIALLAGITIFKAVAMTATFAAGGSGGIFIPTMVMGSALGNVVSKVINNLGIGFQVSEANFTLLGMAGLIAGVLHAPLTSIFLIAEITSSYELFVPLMITTSISFIISKNGIEHNIYTRELAEQGHLLTHDKDQTVLTLMNLEDCIETNFITVKPNYTLKQLLSEAVAKSNRNLFPVTDESDHLIGVVSLDNIRDIMFDITLYHKINVDTLMSQTPANIIYEEDNVKKVMQKFQDTGAWNLPVIKDGKYFGFISKSKLLTAYRRKLINFTR</sequence>
<comment type="subcellular location">
    <subcellularLocation>
        <location evidence="1">Membrane</location>
        <topology evidence="1">Multi-pass membrane protein</topology>
    </subcellularLocation>
</comment>
<dbReference type="InterPro" id="IPR050368">
    <property type="entry name" value="ClC-type_chloride_channel"/>
</dbReference>
<evidence type="ECO:0000256" key="6">
    <source>
        <dbReference type="ARBA" id="ARBA00023136"/>
    </source>
</evidence>
<gene>
    <name evidence="13" type="ORF">FOF46_12765</name>
</gene>
<dbReference type="RefSeq" id="WP_109435769.1">
    <property type="nucleotide sequence ID" value="NZ_CANLFO010000017.1"/>
</dbReference>
<dbReference type="PANTHER" id="PTHR43427:SF6">
    <property type="entry name" value="CHLORIDE CHANNEL PROTEIN CLC-E"/>
    <property type="match status" value="1"/>
</dbReference>
<evidence type="ECO:0000256" key="11">
    <source>
        <dbReference type="SAM" id="Phobius"/>
    </source>
</evidence>
<feature type="transmembrane region" description="Helical" evidence="11">
    <location>
        <begin position="114"/>
        <end position="139"/>
    </location>
</feature>
<feature type="transmembrane region" description="Helical" evidence="11">
    <location>
        <begin position="193"/>
        <end position="215"/>
    </location>
</feature>
<keyword evidence="4 11" id="KW-1133">Transmembrane helix</keyword>
<feature type="transmembrane region" description="Helical" evidence="11">
    <location>
        <begin position="273"/>
        <end position="291"/>
    </location>
</feature>
<feature type="transmembrane region" description="Helical" evidence="11">
    <location>
        <begin position="65"/>
        <end position="83"/>
    </location>
</feature>
<evidence type="ECO:0000256" key="2">
    <source>
        <dbReference type="ARBA" id="ARBA00022448"/>
    </source>
</evidence>
<name>A0A554VJY2_9FLAO</name>
<evidence type="ECO:0000256" key="8">
    <source>
        <dbReference type="ARBA" id="ARBA00023214"/>
    </source>
</evidence>
<keyword evidence="5" id="KW-0406">Ion transport</keyword>
<keyword evidence="7" id="KW-0869">Chloride channel</keyword>
<dbReference type="Gene3D" id="1.10.3080.10">
    <property type="entry name" value="Clc chloride channel"/>
    <property type="match status" value="1"/>
</dbReference>
<evidence type="ECO:0000313" key="13">
    <source>
        <dbReference type="EMBL" id="TSE08263.1"/>
    </source>
</evidence>
<keyword evidence="10" id="KW-0129">CBS domain</keyword>
<feature type="transmembrane region" description="Helical" evidence="11">
    <location>
        <begin position="322"/>
        <end position="345"/>
    </location>
</feature>
<feature type="transmembrane region" description="Helical" evidence="11">
    <location>
        <begin position="235"/>
        <end position="252"/>
    </location>
</feature>
<comment type="caution">
    <text evidence="13">The sequence shown here is derived from an EMBL/GenBank/DDBJ whole genome shotgun (WGS) entry which is preliminary data.</text>
</comment>
<dbReference type="AlphaFoldDB" id="A0A554VJY2"/>
<evidence type="ECO:0000256" key="7">
    <source>
        <dbReference type="ARBA" id="ARBA00023173"/>
    </source>
</evidence>
<proteinExistence type="predicted"/>
<reference evidence="13 14" key="1">
    <citation type="submission" date="2019-07" db="EMBL/GenBank/DDBJ databases">
        <title>The draft genome sequence of Aquimarina algiphila M91.</title>
        <authorList>
            <person name="Meng X."/>
        </authorList>
    </citation>
    <scope>NUCLEOTIDE SEQUENCE [LARGE SCALE GENOMIC DNA]</scope>
    <source>
        <strain evidence="13 14">M91</strain>
    </source>
</reference>
<dbReference type="PROSITE" id="PS51371">
    <property type="entry name" value="CBS"/>
    <property type="match status" value="2"/>
</dbReference>
<evidence type="ECO:0000256" key="3">
    <source>
        <dbReference type="ARBA" id="ARBA00022692"/>
    </source>
</evidence>
<evidence type="ECO:0000256" key="5">
    <source>
        <dbReference type="ARBA" id="ARBA00023065"/>
    </source>
</evidence>
<organism evidence="13 14">
    <name type="scientific">Aquimarina algiphila</name>
    <dbReference type="NCBI Taxonomy" id="2047982"/>
    <lineage>
        <taxon>Bacteria</taxon>
        <taxon>Pseudomonadati</taxon>
        <taxon>Bacteroidota</taxon>
        <taxon>Flavobacteriia</taxon>
        <taxon>Flavobacteriales</taxon>
        <taxon>Flavobacteriaceae</taxon>
        <taxon>Aquimarina</taxon>
    </lineage>
</organism>
<keyword evidence="9" id="KW-0407">Ion channel</keyword>
<keyword evidence="6 11" id="KW-0472">Membrane</keyword>
<evidence type="ECO:0000256" key="4">
    <source>
        <dbReference type="ARBA" id="ARBA00022989"/>
    </source>
</evidence>
<evidence type="ECO:0000256" key="10">
    <source>
        <dbReference type="PROSITE-ProRule" id="PRU00703"/>
    </source>
</evidence>
<dbReference type="GO" id="GO:0034707">
    <property type="term" value="C:chloride channel complex"/>
    <property type="evidence" value="ECO:0007669"/>
    <property type="project" value="UniProtKB-KW"/>
</dbReference>
<feature type="transmembrane region" description="Helical" evidence="11">
    <location>
        <begin position="159"/>
        <end position="186"/>
    </location>
</feature>
<dbReference type="Pfam" id="PF00571">
    <property type="entry name" value="CBS"/>
    <property type="match status" value="2"/>
</dbReference>
<dbReference type="InterPro" id="IPR001807">
    <property type="entry name" value="ClC"/>
</dbReference>
<accession>A0A554VJY2</accession>
<dbReference type="PANTHER" id="PTHR43427">
    <property type="entry name" value="CHLORIDE CHANNEL PROTEIN CLC-E"/>
    <property type="match status" value="1"/>
</dbReference>
<dbReference type="GO" id="GO:0005254">
    <property type="term" value="F:chloride channel activity"/>
    <property type="evidence" value="ECO:0007669"/>
    <property type="project" value="UniProtKB-KW"/>
</dbReference>
<keyword evidence="3 11" id="KW-0812">Transmembrane</keyword>
<dbReference type="InterPro" id="IPR000644">
    <property type="entry name" value="CBS_dom"/>
</dbReference>
<dbReference type="InterPro" id="IPR046342">
    <property type="entry name" value="CBS_dom_sf"/>
</dbReference>
<dbReference type="PRINTS" id="PR00762">
    <property type="entry name" value="CLCHANNEL"/>
</dbReference>
<keyword evidence="2" id="KW-0813">Transport</keyword>
<feature type="transmembrane region" description="Helical" evidence="11">
    <location>
        <begin position="25"/>
        <end position="45"/>
    </location>
</feature>